<reference evidence="1" key="1">
    <citation type="journal article" date="2022" name="Int. J. Mol. Sci.">
        <title>Draft Genome of Tanacetum Coccineum: Genomic Comparison of Closely Related Tanacetum-Family Plants.</title>
        <authorList>
            <person name="Yamashiro T."/>
            <person name="Shiraishi A."/>
            <person name="Nakayama K."/>
            <person name="Satake H."/>
        </authorList>
    </citation>
    <scope>NUCLEOTIDE SEQUENCE</scope>
</reference>
<dbReference type="EMBL" id="BQNB010011221">
    <property type="protein sequence ID" value="GJS87729.1"/>
    <property type="molecule type" value="Genomic_DNA"/>
</dbReference>
<protein>
    <submittedName>
        <fullName evidence="1">Uncharacterized protein</fullName>
    </submittedName>
</protein>
<accession>A0ABQ4ZC02</accession>
<name>A0ABQ4ZC02_9ASTR</name>
<evidence type="ECO:0000313" key="1">
    <source>
        <dbReference type="EMBL" id="GJS87729.1"/>
    </source>
</evidence>
<gene>
    <name evidence="1" type="ORF">Tco_0770365</name>
</gene>
<keyword evidence="2" id="KW-1185">Reference proteome</keyword>
<reference evidence="1" key="2">
    <citation type="submission" date="2022-01" db="EMBL/GenBank/DDBJ databases">
        <authorList>
            <person name="Yamashiro T."/>
            <person name="Shiraishi A."/>
            <person name="Satake H."/>
            <person name="Nakayama K."/>
        </authorList>
    </citation>
    <scope>NUCLEOTIDE SEQUENCE</scope>
</reference>
<sequence>MVGLTGGVFEQIFSDSSGLFEYSVDTSSIATLTMGISGLLSRGCVSERTGAQLRARHCFVVTESEGLYTLLQHSASTIRKYALIEHSGSFVDINVALQFVLGMIEAASQHIRLVVESEKLRHCYESHSMSIQWSLTSDSKRWNYNCGVRVEEEVTGSESAEVRIRRETMVKRVTALAVRSVSKSRGCGEAEHSACDEDSAFCVVVHMIAKAHRKRGDDIRVSRGLGQLERLLELWQRLMAEGRFREYVGCIVVGERGRLTLPCGIVGLRRRLKLRQGAIADGRQLEWKHS</sequence>
<comment type="caution">
    <text evidence="1">The sequence shown here is derived from an EMBL/GenBank/DDBJ whole genome shotgun (WGS) entry which is preliminary data.</text>
</comment>
<dbReference type="Proteomes" id="UP001151760">
    <property type="component" value="Unassembled WGS sequence"/>
</dbReference>
<organism evidence="1 2">
    <name type="scientific">Tanacetum coccineum</name>
    <dbReference type="NCBI Taxonomy" id="301880"/>
    <lineage>
        <taxon>Eukaryota</taxon>
        <taxon>Viridiplantae</taxon>
        <taxon>Streptophyta</taxon>
        <taxon>Embryophyta</taxon>
        <taxon>Tracheophyta</taxon>
        <taxon>Spermatophyta</taxon>
        <taxon>Magnoliopsida</taxon>
        <taxon>eudicotyledons</taxon>
        <taxon>Gunneridae</taxon>
        <taxon>Pentapetalae</taxon>
        <taxon>asterids</taxon>
        <taxon>campanulids</taxon>
        <taxon>Asterales</taxon>
        <taxon>Asteraceae</taxon>
        <taxon>Asteroideae</taxon>
        <taxon>Anthemideae</taxon>
        <taxon>Anthemidinae</taxon>
        <taxon>Tanacetum</taxon>
    </lineage>
</organism>
<proteinExistence type="predicted"/>
<evidence type="ECO:0000313" key="2">
    <source>
        <dbReference type="Proteomes" id="UP001151760"/>
    </source>
</evidence>